<organism evidence="5 6">
    <name type="scientific">Hanseniaspora valbyensis NRRL Y-1626</name>
    <dbReference type="NCBI Taxonomy" id="766949"/>
    <lineage>
        <taxon>Eukaryota</taxon>
        <taxon>Fungi</taxon>
        <taxon>Dikarya</taxon>
        <taxon>Ascomycota</taxon>
        <taxon>Saccharomycotina</taxon>
        <taxon>Saccharomycetes</taxon>
        <taxon>Saccharomycodales</taxon>
        <taxon>Saccharomycodaceae</taxon>
        <taxon>Hanseniaspora</taxon>
    </lineage>
</organism>
<evidence type="ECO:0000313" key="5">
    <source>
        <dbReference type="EMBL" id="OBA29116.1"/>
    </source>
</evidence>
<dbReference type="OrthoDB" id="289247at2759"/>
<keyword evidence="6" id="KW-1185">Reference proteome</keyword>
<dbReference type="PROSITE" id="PS50222">
    <property type="entry name" value="EF_HAND_2"/>
    <property type="match status" value="1"/>
</dbReference>
<feature type="chain" id="PRO_5008598809" description="EF-hand domain-containing protein" evidence="3">
    <location>
        <begin position="23"/>
        <end position="246"/>
    </location>
</feature>
<keyword evidence="2" id="KW-0106">Calcium</keyword>
<dbReference type="GO" id="GO:0005509">
    <property type="term" value="F:calcium ion binding"/>
    <property type="evidence" value="ECO:0007669"/>
    <property type="project" value="InterPro"/>
</dbReference>
<dbReference type="EMBL" id="LXPE01000001">
    <property type="protein sequence ID" value="OBA29116.1"/>
    <property type="molecule type" value="Genomic_DNA"/>
</dbReference>
<evidence type="ECO:0000256" key="2">
    <source>
        <dbReference type="ARBA" id="ARBA00022837"/>
    </source>
</evidence>
<dbReference type="PROSITE" id="PS00018">
    <property type="entry name" value="EF_HAND_1"/>
    <property type="match status" value="1"/>
</dbReference>
<dbReference type="GO" id="GO:0005793">
    <property type="term" value="C:endoplasmic reticulum-Golgi intermediate compartment"/>
    <property type="evidence" value="ECO:0007669"/>
    <property type="project" value="TreeGrafter"/>
</dbReference>
<evidence type="ECO:0000256" key="3">
    <source>
        <dbReference type="SAM" id="SignalP"/>
    </source>
</evidence>
<evidence type="ECO:0000259" key="4">
    <source>
        <dbReference type="PROSITE" id="PS50222"/>
    </source>
</evidence>
<dbReference type="Proteomes" id="UP000092321">
    <property type="component" value="Unassembled WGS sequence"/>
</dbReference>
<gene>
    <name evidence="5" type="ORF">HANVADRAFT_51048</name>
</gene>
<sequence>MKSFKVVPFLLIFQFIIKLSSGGLITSEEKIVDKLDPSKNVDTESPPEGVEWQDWHMAHEHQLDEYEPEQFFALHDKRKKGYFDSDDILTMYGLQRDEIIGDGDGMGSHDSSEKQVDQELKDRLVKFVFRLFDLDDNDRITKEEFLMISKEGKKFPDLGVGVGHHADFELEYEIHHWNKYHKDQDPEVDVVHREDVEHDLLHHEHEIEHEENVQRGASRQTVITDDELELRINSDNIPLKFRSKGY</sequence>
<evidence type="ECO:0000313" key="6">
    <source>
        <dbReference type="Proteomes" id="UP000092321"/>
    </source>
</evidence>
<reference evidence="6" key="1">
    <citation type="journal article" date="2016" name="Proc. Natl. Acad. Sci. U.S.A.">
        <title>Comparative genomics of biotechnologically important yeasts.</title>
        <authorList>
            <person name="Riley R."/>
            <person name="Haridas S."/>
            <person name="Wolfe K.H."/>
            <person name="Lopes M.R."/>
            <person name="Hittinger C.T."/>
            <person name="Goeker M."/>
            <person name="Salamov A.A."/>
            <person name="Wisecaver J.H."/>
            <person name="Long T.M."/>
            <person name="Calvey C.H."/>
            <person name="Aerts A.L."/>
            <person name="Barry K.W."/>
            <person name="Choi C."/>
            <person name="Clum A."/>
            <person name="Coughlan A.Y."/>
            <person name="Deshpande S."/>
            <person name="Douglass A.P."/>
            <person name="Hanson S.J."/>
            <person name="Klenk H.-P."/>
            <person name="LaButti K.M."/>
            <person name="Lapidus A."/>
            <person name="Lindquist E.A."/>
            <person name="Lipzen A.M."/>
            <person name="Meier-Kolthoff J.P."/>
            <person name="Ohm R.A."/>
            <person name="Otillar R.P."/>
            <person name="Pangilinan J.L."/>
            <person name="Peng Y."/>
            <person name="Rokas A."/>
            <person name="Rosa C.A."/>
            <person name="Scheuner C."/>
            <person name="Sibirny A.A."/>
            <person name="Slot J.C."/>
            <person name="Stielow J.B."/>
            <person name="Sun H."/>
            <person name="Kurtzman C.P."/>
            <person name="Blackwell M."/>
            <person name="Grigoriev I.V."/>
            <person name="Jeffries T.W."/>
        </authorList>
    </citation>
    <scope>NUCLEOTIDE SEQUENCE [LARGE SCALE GENOMIC DNA]</scope>
    <source>
        <strain evidence="6">NRRL Y-1626</strain>
    </source>
</reference>
<feature type="domain" description="EF-hand" evidence="4">
    <location>
        <begin position="120"/>
        <end position="155"/>
    </location>
</feature>
<evidence type="ECO:0000256" key="1">
    <source>
        <dbReference type="ARBA" id="ARBA00022729"/>
    </source>
</evidence>
<dbReference type="AlphaFoldDB" id="A0A1B7TK51"/>
<dbReference type="PANTHER" id="PTHR19237:SF20">
    <property type="entry name" value="NUCLEOBINDIN 1"/>
    <property type="match status" value="1"/>
</dbReference>
<dbReference type="InterPro" id="IPR040250">
    <property type="entry name" value="Nucleobindin"/>
</dbReference>
<dbReference type="Gene3D" id="1.10.238.10">
    <property type="entry name" value="EF-hand"/>
    <property type="match status" value="1"/>
</dbReference>
<keyword evidence="1 3" id="KW-0732">Signal</keyword>
<dbReference type="FunFam" id="1.10.238.10:FF:000309">
    <property type="entry name" value="Chromosome 21, whole genome shotgun sequence"/>
    <property type="match status" value="1"/>
</dbReference>
<dbReference type="InterPro" id="IPR011992">
    <property type="entry name" value="EF-hand-dom_pair"/>
</dbReference>
<protein>
    <recommendedName>
        <fullName evidence="4">EF-hand domain-containing protein</fullName>
    </recommendedName>
</protein>
<dbReference type="SUPFAM" id="SSF47473">
    <property type="entry name" value="EF-hand"/>
    <property type="match status" value="1"/>
</dbReference>
<proteinExistence type="predicted"/>
<dbReference type="InterPro" id="IPR018247">
    <property type="entry name" value="EF_Hand_1_Ca_BS"/>
</dbReference>
<name>A0A1B7TK51_9ASCO</name>
<dbReference type="PANTHER" id="PTHR19237">
    <property type="entry name" value="NUCLEOBINDIN"/>
    <property type="match status" value="1"/>
</dbReference>
<comment type="caution">
    <text evidence="5">The sequence shown here is derived from an EMBL/GenBank/DDBJ whole genome shotgun (WGS) entry which is preliminary data.</text>
</comment>
<dbReference type="InterPro" id="IPR002048">
    <property type="entry name" value="EF_hand_dom"/>
</dbReference>
<feature type="signal peptide" evidence="3">
    <location>
        <begin position="1"/>
        <end position="22"/>
    </location>
</feature>
<accession>A0A1B7TK51</accession>